<feature type="compositionally biased region" description="Low complexity" evidence="1">
    <location>
        <begin position="187"/>
        <end position="197"/>
    </location>
</feature>
<feature type="region of interest" description="Disordered" evidence="1">
    <location>
        <begin position="928"/>
        <end position="960"/>
    </location>
</feature>
<evidence type="ECO:0000313" key="4">
    <source>
        <dbReference type="Proteomes" id="UP000799772"/>
    </source>
</evidence>
<feature type="region of interest" description="Disordered" evidence="1">
    <location>
        <begin position="1"/>
        <end position="77"/>
    </location>
</feature>
<name>A0A9P4I8T5_9PEZI</name>
<feature type="region of interest" description="Disordered" evidence="1">
    <location>
        <begin position="178"/>
        <end position="239"/>
    </location>
</feature>
<reference evidence="3" key="1">
    <citation type="journal article" date="2020" name="Stud. Mycol.">
        <title>101 Dothideomycetes genomes: a test case for predicting lifestyles and emergence of pathogens.</title>
        <authorList>
            <person name="Haridas S."/>
            <person name="Albert R."/>
            <person name="Binder M."/>
            <person name="Bloem J."/>
            <person name="Labutti K."/>
            <person name="Salamov A."/>
            <person name="Andreopoulos B."/>
            <person name="Baker S."/>
            <person name="Barry K."/>
            <person name="Bills G."/>
            <person name="Bluhm B."/>
            <person name="Cannon C."/>
            <person name="Castanera R."/>
            <person name="Culley D."/>
            <person name="Daum C."/>
            <person name="Ezra D."/>
            <person name="Gonzalez J."/>
            <person name="Henrissat B."/>
            <person name="Kuo A."/>
            <person name="Liang C."/>
            <person name="Lipzen A."/>
            <person name="Lutzoni F."/>
            <person name="Magnuson J."/>
            <person name="Mondo S."/>
            <person name="Nolan M."/>
            <person name="Ohm R."/>
            <person name="Pangilinan J."/>
            <person name="Park H.-J."/>
            <person name="Ramirez L."/>
            <person name="Alfaro M."/>
            <person name="Sun H."/>
            <person name="Tritt A."/>
            <person name="Yoshinaga Y."/>
            <person name="Zwiers L.-H."/>
            <person name="Turgeon B."/>
            <person name="Goodwin S."/>
            <person name="Spatafora J."/>
            <person name="Crous P."/>
            <person name="Grigoriev I."/>
        </authorList>
    </citation>
    <scope>NUCLEOTIDE SEQUENCE</scope>
    <source>
        <strain evidence="3">CBS 133067</strain>
    </source>
</reference>
<feature type="region of interest" description="Disordered" evidence="1">
    <location>
        <begin position="89"/>
        <end position="160"/>
    </location>
</feature>
<feature type="compositionally biased region" description="Low complexity" evidence="1">
    <location>
        <begin position="941"/>
        <end position="950"/>
    </location>
</feature>
<feature type="domain" description="DUF7905" evidence="2">
    <location>
        <begin position="549"/>
        <end position="880"/>
    </location>
</feature>
<sequence>MATNFNPFSVLAENEETDSAYASGGTPSVGINEDAYDPLQSDMQSHDGDGDTLVVASPDRSSPKRTMSSLVTHKPKESNLQINLTALKTTPSQTPQKSLHKAPASFASSKDVANVTPEQITKKTPPSISQTPTVRLSGVTSPKDKEPGRPSAATDQLPITTHRTNVIRNASKQMMITKDGSPQKIVSTTSAASQSKTTPKKTESIAAPNQASATTHPSIVQERIVRPVPPTGPRNPQFAPRRLPVQRFASDRNLPAVIAWRQRQPPVKVHELARNFDPSNQKTDAIRTRNGTHFPMLEHIASLTNTHLAIWRSSGKCFEVHIWGSPEDARNAIVEIDWWVKNIFGRTGTQKFVKIPRLTEDEWYMIEKKILNEEKRQRFRRIPAEGDRFADWAVTEVLGSGLEALDEIRMDCFSYIRFLTRSRNPGQGCVFEVLSNNRNRMLNALERLGGIIDQQDARQLSRPRWYLVRPCDATQLRKLVKLEKYKGPKPGQLGQQNPSTSVAHQAPVAISAVPLLHGPILSPDEREEREKLIERVKPGTVVIGGAGVESLNIESIEAVAMTTLKILTHYRGHLQMRASLGKFGLTNFPKEDDKPKLEYELNSFEDLLYSANGEENPMAGHVTKELGAPELEHTLLDRFKAAAHLLLPHDARSPRLSDVRPIYCVTFVIANLNQDGPHYQLELEFQDIDEKAEFRSKRWLRLDVNEEDLTSLMDINMINLEGPLSFNLSIAAANAVVESRLPAHYEKFASDVQVNLEKARDFQSPTAEECFFNYPLKKEDKNPTVPIVRMTQKRAWRFVLSGTDYVTEVATVQNVKFNPDHASIKIVSGNITKPPAPRVQPYEMRWSLQMWHQVWDMWLPGNKELELGEGAMWRAEESFLFPPDRNMLRSLANLSVDDEVRDMFFSAGEGFQALVEKLECLERIACGEEDGKGDGEGDGEGQFSVVSDSFGVDDDVDDDG</sequence>
<comment type="caution">
    <text evidence="3">The sequence shown here is derived from an EMBL/GenBank/DDBJ whole genome shotgun (WGS) entry which is preliminary data.</text>
</comment>
<feature type="compositionally biased region" description="Acidic residues" evidence="1">
    <location>
        <begin position="951"/>
        <end position="960"/>
    </location>
</feature>
<dbReference type="OrthoDB" id="4739136at2759"/>
<dbReference type="Proteomes" id="UP000799772">
    <property type="component" value="Unassembled WGS sequence"/>
</dbReference>
<accession>A0A9P4I8T5</accession>
<feature type="compositionally biased region" description="Polar residues" evidence="1">
    <location>
        <begin position="116"/>
        <end position="140"/>
    </location>
</feature>
<gene>
    <name evidence="3" type="ORF">NA57DRAFT_79985</name>
</gene>
<keyword evidence="4" id="KW-1185">Reference proteome</keyword>
<dbReference type="EMBL" id="ML978133">
    <property type="protein sequence ID" value="KAF2094815.1"/>
    <property type="molecule type" value="Genomic_DNA"/>
</dbReference>
<dbReference type="Pfam" id="PF25482">
    <property type="entry name" value="DUF7905"/>
    <property type="match status" value="1"/>
</dbReference>
<evidence type="ECO:0000259" key="2">
    <source>
        <dbReference type="Pfam" id="PF25482"/>
    </source>
</evidence>
<feature type="compositionally biased region" description="Polar residues" evidence="1">
    <location>
        <begin position="207"/>
        <end position="218"/>
    </location>
</feature>
<evidence type="ECO:0000256" key="1">
    <source>
        <dbReference type="SAM" id="MobiDB-lite"/>
    </source>
</evidence>
<proteinExistence type="predicted"/>
<organism evidence="3 4">
    <name type="scientific">Rhizodiscina lignyota</name>
    <dbReference type="NCBI Taxonomy" id="1504668"/>
    <lineage>
        <taxon>Eukaryota</taxon>
        <taxon>Fungi</taxon>
        <taxon>Dikarya</taxon>
        <taxon>Ascomycota</taxon>
        <taxon>Pezizomycotina</taxon>
        <taxon>Dothideomycetes</taxon>
        <taxon>Pleosporomycetidae</taxon>
        <taxon>Aulographales</taxon>
        <taxon>Rhizodiscinaceae</taxon>
        <taxon>Rhizodiscina</taxon>
    </lineage>
</organism>
<evidence type="ECO:0000313" key="3">
    <source>
        <dbReference type="EMBL" id="KAF2094815.1"/>
    </source>
</evidence>
<protein>
    <recommendedName>
        <fullName evidence="2">DUF7905 domain-containing protein</fullName>
    </recommendedName>
</protein>
<dbReference type="InterPro" id="IPR057227">
    <property type="entry name" value="DUF7905"/>
</dbReference>
<dbReference type="AlphaFoldDB" id="A0A9P4I8T5"/>